<gene>
    <name evidence="1" type="ORF">B7463_g7308</name>
</gene>
<evidence type="ECO:0008006" key="3">
    <source>
        <dbReference type="Google" id="ProtNLM"/>
    </source>
</evidence>
<name>A0A3E2H6K6_SCYLI</name>
<protein>
    <recommendedName>
        <fullName evidence="3">Protein kinase domain-containing protein</fullName>
    </recommendedName>
</protein>
<proteinExistence type="predicted"/>
<dbReference type="EMBL" id="NCSJ02000142">
    <property type="protein sequence ID" value="RFU29036.1"/>
    <property type="molecule type" value="Genomic_DNA"/>
</dbReference>
<dbReference type="Gene3D" id="1.10.510.10">
    <property type="entry name" value="Transferase(Phosphotransferase) domain 1"/>
    <property type="match status" value="1"/>
</dbReference>
<feature type="non-terminal residue" evidence="1">
    <location>
        <position position="1"/>
    </location>
</feature>
<reference evidence="1 2" key="1">
    <citation type="submission" date="2018-05" db="EMBL/GenBank/DDBJ databases">
        <title>Draft genome sequence of Scytalidium lignicola DSM 105466, a ubiquitous saprotrophic fungus.</title>
        <authorList>
            <person name="Buettner E."/>
            <person name="Gebauer A.M."/>
            <person name="Hofrichter M."/>
            <person name="Liers C."/>
            <person name="Kellner H."/>
        </authorList>
    </citation>
    <scope>NUCLEOTIDE SEQUENCE [LARGE SCALE GENOMIC DNA]</scope>
    <source>
        <strain evidence="1 2">DSM 105466</strain>
    </source>
</reference>
<dbReference type="OrthoDB" id="3531824at2759"/>
<keyword evidence="2" id="KW-1185">Reference proteome</keyword>
<evidence type="ECO:0000313" key="1">
    <source>
        <dbReference type="EMBL" id="RFU29036.1"/>
    </source>
</evidence>
<organism evidence="1 2">
    <name type="scientific">Scytalidium lignicola</name>
    <name type="common">Hyphomycete</name>
    <dbReference type="NCBI Taxonomy" id="5539"/>
    <lineage>
        <taxon>Eukaryota</taxon>
        <taxon>Fungi</taxon>
        <taxon>Dikarya</taxon>
        <taxon>Ascomycota</taxon>
        <taxon>Pezizomycotina</taxon>
        <taxon>Leotiomycetes</taxon>
        <taxon>Leotiomycetes incertae sedis</taxon>
        <taxon>Scytalidium</taxon>
    </lineage>
</organism>
<comment type="caution">
    <text evidence="1">The sequence shown here is derived from an EMBL/GenBank/DDBJ whole genome shotgun (WGS) entry which is preliminary data.</text>
</comment>
<dbReference type="AlphaFoldDB" id="A0A3E2H6K6"/>
<dbReference type="STRING" id="5539.A0A3E2H6K6"/>
<dbReference type="Proteomes" id="UP000258309">
    <property type="component" value="Unassembled WGS sequence"/>
</dbReference>
<dbReference type="InterPro" id="IPR011009">
    <property type="entry name" value="Kinase-like_dom_sf"/>
</dbReference>
<feature type="non-terminal residue" evidence="1">
    <location>
        <position position="134"/>
    </location>
</feature>
<sequence length="134" mass="15038">MTFAASGIYTAPEIFLNGDETTKVDIWSLFVTMIWTLDAGGFRRRRLQFKSVTDVQELVSLEAVCGDLSPICEMAIFDPEKRVTAAQMLVKCYNEQELSIFRSQDLALVRDLGETSASNSALPHPFLRAETLDR</sequence>
<dbReference type="SUPFAM" id="SSF56112">
    <property type="entry name" value="Protein kinase-like (PK-like)"/>
    <property type="match status" value="1"/>
</dbReference>
<accession>A0A3E2H6K6</accession>
<evidence type="ECO:0000313" key="2">
    <source>
        <dbReference type="Proteomes" id="UP000258309"/>
    </source>
</evidence>